<evidence type="ECO:0000313" key="2">
    <source>
        <dbReference type="EMBL" id="KIJ43515.1"/>
    </source>
</evidence>
<evidence type="ECO:0000313" key="3">
    <source>
        <dbReference type="Proteomes" id="UP000054279"/>
    </source>
</evidence>
<dbReference type="EMBL" id="KN837122">
    <property type="protein sequence ID" value="KIJ43515.1"/>
    <property type="molecule type" value="Genomic_DNA"/>
</dbReference>
<dbReference type="Proteomes" id="UP000054279">
    <property type="component" value="Unassembled WGS sequence"/>
</dbReference>
<name>A0A0C9VXD7_SPHS4</name>
<gene>
    <name evidence="2" type="ORF">M422DRAFT_253080</name>
</gene>
<keyword evidence="1" id="KW-1133">Transmembrane helix</keyword>
<accession>A0A0C9VXD7</accession>
<keyword evidence="1" id="KW-0472">Membrane</keyword>
<reference evidence="2 3" key="1">
    <citation type="submission" date="2014-06" db="EMBL/GenBank/DDBJ databases">
        <title>Evolutionary Origins and Diversification of the Mycorrhizal Mutualists.</title>
        <authorList>
            <consortium name="DOE Joint Genome Institute"/>
            <consortium name="Mycorrhizal Genomics Consortium"/>
            <person name="Kohler A."/>
            <person name="Kuo A."/>
            <person name="Nagy L.G."/>
            <person name="Floudas D."/>
            <person name="Copeland A."/>
            <person name="Barry K.W."/>
            <person name="Cichocki N."/>
            <person name="Veneault-Fourrey C."/>
            <person name="LaButti K."/>
            <person name="Lindquist E.A."/>
            <person name="Lipzen A."/>
            <person name="Lundell T."/>
            <person name="Morin E."/>
            <person name="Murat C."/>
            <person name="Riley R."/>
            <person name="Ohm R."/>
            <person name="Sun H."/>
            <person name="Tunlid A."/>
            <person name="Henrissat B."/>
            <person name="Grigoriev I.V."/>
            <person name="Hibbett D.S."/>
            <person name="Martin F."/>
        </authorList>
    </citation>
    <scope>NUCLEOTIDE SEQUENCE [LARGE SCALE GENOMIC DNA]</scope>
    <source>
        <strain evidence="2 3">SS14</strain>
    </source>
</reference>
<dbReference type="AlphaFoldDB" id="A0A0C9VXD7"/>
<keyword evidence="1" id="KW-0812">Transmembrane</keyword>
<sequence length="288" mass="30733">MTPAGYHEKIAYFFSKGSGAFRIAFIISLFLLAIGGLAPGSLGVSTVLIDKKTTIQVANLTMGCEQTVPIPGPFSKTFFGPISLIIERAGKITTTEQIENTTFKYAMPSNWIIPTPGSNFMTDNNLTGSLTYFSDLVHFNYSCSWKIPLFGIDNGTISDGNVDWAIFPTVGNTDVPTSYNAGIFPLVSTGPTNINLSAYIFLGSNSTVPDARNPDGSPVFGINLGGLPTDSVTDFFSWDLELNKTNPALSVTMLVCDPQMHIIGGQASLAVNGSLAVLSDSESSEPHH</sequence>
<keyword evidence="3" id="KW-1185">Reference proteome</keyword>
<evidence type="ECO:0000256" key="1">
    <source>
        <dbReference type="SAM" id="Phobius"/>
    </source>
</evidence>
<dbReference type="OrthoDB" id="3002717at2759"/>
<proteinExistence type="predicted"/>
<protein>
    <submittedName>
        <fullName evidence="2">Uncharacterized protein</fullName>
    </submittedName>
</protein>
<dbReference type="HOGENOM" id="CLU_966989_0_0_1"/>
<feature type="transmembrane region" description="Helical" evidence="1">
    <location>
        <begin position="20"/>
        <end position="42"/>
    </location>
</feature>
<organism evidence="2 3">
    <name type="scientific">Sphaerobolus stellatus (strain SS14)</name>
    <dbReference type="NCBI Taxonomy" id="990650"/>
    <lineage>
        <taxon>Eukaryota</taxon>
        <taxon>Fungi</taxon>
        <taxon>Dikarya</taxon>
        <taxon>Basidiomycota</taxon>
        <taxon>Agaricomycotina</taxon>
        <taxon>Agaricomycetes</taxon>
        <taxon>Phallomycetidae</taxon>
        <taxon>Geastrales</taxon>
        <taxon>Sphaerobolaceae</taxon>
        <taxon>Sphaerobolus</taxon>
    </lineage>
</organism>